<dbReference type="RefSeq" id="WP_010926262.1">
    <property type="nucleotide sequence ID" value="NC_002927.3"/>
</dbReference>
<dbReference type="Gene3D" id="4.10.410.40">
    <property type="match status" value="1"/>
</dbReference>
<evidence type="ECO:0008006" key="3">
    <source>
        <dbReference type="Google" id="ProtNLM"/>
    </source>
</evidence>
<dbReference type="eggNOG" id="ENOG5032WDI">
    <property type="taxonomic scope" value="Bacteria"/>
</dbReference>
<organism evidence="1 2">
    <name type="scientific">Bordetella bronchiseptica (strain ATCC BAA-588 / NCTC 13252 / RB50)</name>
    <name type="common">Alcaligenes bronchisepticus</name>
    <dbReference type="NCBI Taxonomy" id="257310"/>
    <lineage>
        <taxon>Bacteria</taxon>
        <taxon>Pseudomonadati</taxon>
        <taxon>Pseudomonadota</taxon>
        <taxon>Betaproteobacteria</taxon>
        <taxon>Burkholderiales</taxon>
        <taxon>Alcaligenaceae</taxon>
        <taxon>Bordetella</taxon>
    </lineage>
</organism>
<dbReference type="AlphaFoldDB" id="A0A0H3LKD2"/>
<dbReference type="EMBL" id="BX640442">
    <property type="protein sequence ID" value="CAE32199.1"/>
    <property type="molecule type" value="Genomic_DNA"/>
</dbReference>
<accession>A0A0H3LKD2</accession>
<sequence length="165" mass="17253">MTAGVIKTQGTHLFVLNTLATPDPVILKMACPTGITGLGAGTKSQIDVTCLDATEDQEFIPGLGAPGQVSVPFNFIPTAESHQGILTDLKESGAVLDWIMGFSDGVAPPTLDAGDVLVWPVARTAARFQAYIAEVTIDAATNDRVTGTLTLQRSGKVAWNFKPAA</sequence>
<dbReference type="Proteomes" id="UP000001027">
    <property type="component" value="Chromosome"/>
</dbReference>
<evidence type="ECO:0000313" key="1">
    <source>
        <dbReference type="EMBL" id="CAE32199.1"/>
    </source>
</evidence>
<reference evidence="2" key="1">
    <citation type="journal article" date="2003" name="Nat. Genet.">
        <title>Comparative analysis of the genome sequences of Bordetella pertussis, Bordetella parapertussis and Bordetella bronchiseptica.</title>
        <authorList>
            <person name="Parkhill J."/>
            <person name="Sebaihia M."/>
            <person name="Preston A."/>
            <person name="Murphy L.D."/>
            <person name="Thomson N.R."/>
            <person name="Harris D.E."/>
            <person name="Holden M.T.G."/>
            <person name="Churcher C.M."/>
            <person name="Bentley S.D."/>
            <person name="Mungall K.L."/>
            <person name="Cerdeno-Tarraga A.-M."/>
            <person name="Temple L."/>
            <person name="James K.D."/>
            <person name="Harris B."/>
            <person name="Quail M.A."/>
            <person name="Achtman M."/>
            <person name="Atkin R."/>
            <person name="Baker S."/>
            <person name="Basham D."/>
            <person name="Bason N."/>
            <person name="Cherevach I."/>
            <person name="Chillingworth T."/>
            <person name="Collins M."/>
            <person name="Cronin A."/>
            <person name="Davis P."/>
            <person name="Doggett J."/>
            <person name="Feltwell T."/>
            <person name="Goble A."/>
            <person name="Hamlin N."/>
            <person name="Hauser H."/>
            <person name="Holroyd S."/>
            <person name="Jagels K."/>
            <person name="Leather S."/>
            <person name="Moule S."/>
            <person name="Norberczak H."/>
            <person name="O'Neil S."/>
            <person name="Ormond D."/>
            <person name="Price C."/>
            <person name="Rabbinowitsch E."/>
            <person name="Rutter S."/>
            <person name="Sanders M."/>
            <person name="Saunders D."/>
            <person name="Seeger K."/>
            <person name="Sharp S."/>
            <person name="Simmonds M."/>
            <person name="Skelton J."/>
            <person name="Squares R."/>
            <person name="Squares S."/>
            <person name="Stevens K."/>
            <person name="Unwin L."/>
            <person name="Whitehead S."/>
            <person name="Barrell B.G."/>
            <person name="Maskell D.J."/>
        </authorList>
    </citation>
    <scope>NUCLEOTIDE SEQUENCE [LARGE SCALE GENOMIC DNA]</scope>
    <source>
        <strain evidence="2">ATCC BAA-588 / NCTC 13252 / RB50</strain>
    </source>
</reference>
<dbReference type="InterPro" id="IPR032495">
    <property type="entry name" value="Phage_TTP_11"/>
</dbReference>
<protein>
    <recommendedName>
        <fullName evidence="3">Phage tail protein</fullName>
    </recommendedName>
</protein>
<dbReference type="HOGENOM" id="CLU_099443_1_0_4"/>
<gene>
    <name evidence="1" type="ordered locus">BB1702</name>
</gene>
<dbReference type="KEGG" id="bbr:BB1702"/>
<dbReference type="Pfam" id="PF16460">
    <property type="entry name" value="Phage_TTP_11"/>
    <property type="match status" value="1"/>
</dbReference>
<proteinExistence type="predicted"/>
<name>A0A0H3LKD2_BORBR</name>
<evidence type="ECO:0000313" key="2">
    <source>
        <dbReference type="Proteomes" id="UP000001027"/>
    </source>
</evidence>